<protein>
    <submittedName>
        <fullName evidence="2">Uncharacterized protein</fullName>
    </submittedName>
</protein>
<dbReference type="OrthoDB" id="10021397at2759"/>
<feature type="transmembrane region" description="Helical" evidence="1">
    <location>
        <begin position="113"/>
        <end position="132"/>
    </location>
</feature>
<keyword evidence="1" id="KW-1133">Transmembrane helix</keyword>
<evidence type="ECO:0000313" key="2">
    <source>
        <dbReference type="EMBL" id="KAE8380202.1"/>
    </source>
</evidence>
<proteinExistence type="predicted"/>
<sequence length="181" mass="21056">MDYSAKWLCLYSTKGMFKDKDCPHVSFCRREYTDICSSPCKDFPITFTTAYGSLLYMLNLCREYCTLPDNSLQRFSCRPNLVLGFSRSLNSLIMSLLTILNRRRRSPPNYMKRICIVLLTSLVSYFVFLSALNSGRKIALPLRLIRRRSINAAIWFGLCLRDTFFVRNFNIDWTLHLAGQA</sequence>
<dbReference type="Proteomes" id="UP000326198">
    <property type="component" value="Unassembled WGS sequence"/>
</dbReference>
<dbReference type="EMBL" id="ML736184">
    <property type="protein sequence ID" value="KAE8380202.1"/>
    <property type="molecule type" value="Genomic_DNA"/>
</dbReference>
<name>A0A5N7BEK0_9EURO</name>
<keyword evidence="3" id="KW-1185">Reference proteome</keyword>
<reference evidence="2 3" key="1">
    <citation type="submission" date="2019-04" db="EMBL/GenBank/DDBJ databases">
        <title>Friends and foes A comparative genomics studyof 23 Aspergillus species from section Flavi.</title>
        <authorList>
            <consortium name="DOE Joint Genome Institute"/>
            <person name="Kjaerbolling I."/>
            <person name="Vesth T."/>
            <person name="Frisvad J.C."/>
            <person name="Nybo J.L."/>
            <person name="Theobald S."/>
            <person name="Kildgaard S."/>
            <person name="Isbrandt T."/>
            <person name="Kuo A."/>
            <person name="Sato A."/>
            <person name="Lyhne E.K."/>
            <person name="Kogle M.E."/>
            <person name="Wiebenga A."/>
            <person name="Kun R.S."/>
            <person name="Lubbers R.J."/>
            <person name="Makela M.R."/>
            <person name="Barry K."/>
            <person name="Chovatia M."/>
            <person name="Clum A."/>
            <person name="Daum C."/>
            <person name="Haridas S."/>
            <person name="He G."/>
            <person name="LaButti K."/>
            <person name="Lipzen A."/>
            <person name="Mondo S."/>
            <person name="Riley R."/>
            <person name="Salamov A."/>
            <person name="Simmons B.A."/>
            <person name="Magnuson J.K."/>
            <person name="Henrissat B."/>
            <person name="Mortensen U.H."/>
            <person name="Larsen T.O."/>
            <person name="Devries R.P."/>
            <person name="Grigoriev I.V."/>
            <person name="Machida M."/>
            <person name="Baker S.E."/>
            <person name="Andersen M.R."/>
        </authorList>
    </citation>
    <scope>NUCLEOTIDE SEQUENCE [LARGE SCALE GENOMIC DNA]</scope>
    <source>
        <strain evidence="2 3">IBT 29228</strain>
    </source>
</reference>
<accession>A0A5N7BEK0</accession>
<evidence type="ECO:0000256" key="1">
    <source>
        <dbReference type="SAM" id="Phobius"/>
    </source>
</evidence>
<dbReference type="AlphaFoldDB" id="A0A5N7BEK0"/>
<gene>
    <name evidence="2" type="ORF">BDV26DRAFT_145446</name>
</gene>
<organism evidence="2 3">
    <name type="scientific">Aspergillus bertholletiae</name>
    <dbReference type="NCBI Taxonomy" id="1226010"/>
    <lineage>
        <taxon>Eukaryota</taxon>
        <taxon>Fungi</taxon>
        <taxon>Dikarya</taxon>
        <taxon>Ascomycota</taxon>
        <taxon>Pezizomycotina</taxon>
        <taxon>Eurotiomycetes</taxon>
        <taxon>Eurotiomycetidae</taxon>
        <taxon>Eurotiales</taxon>
        <taxon>Aspergillaceae</taxon>
        <taxon>Aspergillus</taxon>
        <taxon>Aspergillus subgen. Circumdati</taxon>
    </lineage>
</organism>
<keyword evidence="1" id="KW-0812">Transmembrane</keyword>
<evidence type="ECO:0000313" key="3">
    <source>
        <dbReference type="Proteomes" id="UP000326198"/>
    </source>
</evidence>
<keyword evidence="1" id="KW-0472">Membrane</keyword>